<reference evidence="7" key="1">
    <citation type="submission" date="2024-04" db="EMBL/GenBank/DDBJ databases">
        <authorList>
            <person name="Shaw F."/>
            <person name="Minotto A."/>
        </authorList>
    </citation>
    <scope>NUCLEOTIDE SEQUENCE [LARGE SCALE GENOMIC DNA]</scope>
</reference>
<proteinExistence type="predicted"/>
<evidence type="ECO:0000313" key="6">
    <source>
        <dbReference type="EMBL" id="CAL1693959.1"/>
    </source>
</evidence>
<dbReference type="InterPro" id="IPR001245">
    <property type="entry name" value="Ser-Thr/Tyr_kinase_cat_dom"/>
</dbReference>
<name>A0ABP1CH52_9APHY</name>
<dbReference type="Gene3D" id="1.10.510.10">
    <property type="entry name" value="Transferase(Phosphotransferase) domain 1"/>
    <property type="match status" value="1"/>
</dbReference>
<keyword evidence="7" id="KW-1185">Reference proteome</keyword>
<keyword evidence="1" id="KW-0808">Transferase</keyword>
<evidence type="ECO:0000256" key="3">
    <source>
        <dbReference type="ARBA" id="ARBA00022777"/>
    </source>
</evidence>
<dbReference type="InterPro" id="IPR000719">
    <property type="entry name" value="Prot_kinase_dom"/>
</dbReference>
<accession>A0ABP1CH52</accession>
<dbReference type="EMBL" id="OZ037944">
    <property type="protein sequence ID" value="CAL1693959.1"/>
    <property type="molecule type" value="Genomic_DNA"/>
</dbReference>
<evidence type="ECO:0000256" key="2">
    <source>
        <dbReference type="ARBA" id="ARBA00022741"/>
    </source>
</evidence>
<feature type="domain" description="Protein kinase" evidence="5">
    <location>
        <begin position="102"/>
        <end position="377"/>
    </location>
</feature>
<gene>
    <name evidence="6" type="ORF">GFSPODELE1_LOCUS83</name>
</gene>
<dbReference type="PROSITE" id="PS50011">
    <property type="entry name" value="PROTEIN_KINASE_DOM"/>
    <property type="match status" value="1"/>
</dbReference>
<dbReference type="PANTHER" id="PTHR44329">
    <property type="entry name" value="SERINE/THREONINE-PROTEIN KINASE TNNI3K-RELATED"/>
    <property type="match status" value="1"/>
</dbReference>
<dbReference type="InterPro" id="IPR051681">
    <property type="entry name" value="Ser/Thr_Kinases-Pseudokinases"/>
</dbReference>
<dbReference type="InterPro" id="IPR011009">
    <property type="entry name" value="Kinase-like_dom_sf"/>
</dbReference>
<protein>
    <recommendedName>
        <fullName evidence="5">Protein kinase domain-containing protein</fullName>
    </recommendedName>
</protein>
<organism evidence="6 7">
    <name type="scientific">Somion occarium</name>
    <dbReference type="NCBI Taxonomy" id="3059160"/>
    <lineage>
        <taxon>Eukaryota</taxon>
        <taxon>Fungi</taxon>
        <taxon>Dikarya</taxon>
        <taxon>Basidiomycota</taxon>
        <taxon>Agaricomycotina</taxon>
        <taxon>Agaricomycetes</taxon>
        <taxon>Polyporales</taxon>
        <taxon>Cerrenaceae</taxon>
        <taxon>Somion</taxon>
    </lineage>
</organism>
<evidence type="ECO:0000313" key="7">
    <source>
        <dbReference type="Proteomes" id="UP001497453"/>
    </source>
</evidence>
<evidence type="ECO:0000259" key="5">
    <source>
        <dbReference type="PROSITE" id="PS50011"/>
    </source>
</evidence>
<sequence>MFGNEDKTKRLVSLIQEMLCARLKFDVDQPIDENQSQLMAKRNGDAQKAMDLMQKLYDDDKYWAEVMVDTPNTFRYHLRPMMVKLAQRSGKLPQSLYVVTRVKWTSPAKNGGFADIYKGTLGWLPGGRAVAIKRIRWDPSLSDATLRQTEERFKLEILVWTKMRHPNVVPLLGIAKNSHLLSIVLEWYPNGSLANYISDNAAEIDSMQLYAWVRAPCLAYLHSERIVHGDVQWPNILLHSSGVAQLTDFGLSVLAYEHSHSYNSARDGRERFLAPEQLEPQKYGFSSSRPTFNSDVFSFSFTCTQIFSGTKPFAESEDPKKLILEGQRPARPNRLGSDELMKDDLWNLLCSCWEEIRYGDGSARPDMTDIAARIPSK</sequence>
<dbReference type="Proteomes" id="UP001497453">
    <property type="component" value="Chromosome 1"/>
</dbReference>
<keyword evidence="3" id="KW-0418">Kinase</keyword>
<keyword evidence="2" id="KW-0547">Nucleotide-binding</keyword>
<dbReference type="SUPFAM" id="SSF56112">
    <property type="entry name" value="Protein kinase-like (PK-like)"/>
    <property type="match status" value="1"/>
</dbReference>
<keyword evidence="4" id="KW-0067">ATP-binding</keyword>
<dbReference type="Pfam" id="PF07714">
    <property type="entry name" value="PK_Tyr_Ser-Thr"/>
    <property type="match status" value="1"/>
</dbReference>
<evidence type="ECO:0000256" key="1">
    <source>
        <dbReference type="ARBA" id="ARBA00022679"/>
    </source>
</evidence>
<dbReference type="PANTHER" id="PTHR44329:SF288">
    <property type="entry name" value="MITOGEN-ACTIVATED PROTEIN KINASE KINASE KINASE 20"/>
    <property type="match status" value="1"/>
</dbReference>
<evidence type="ECO:0000256" key="4">
    <source>
        <dbReference type="ARBA" id="ARBA00022840"/>
    </source>
</evidence>